<dbReference type="EMBL" id="BTSY01000002">
    <property type="protein sequence ID" value="GMT16337.1"/>
    <property type="molecule type" value="Genomic_DNA"/>
</dbReference>
<comment type="caution">
    <text evidence="2">The sequence shown here is derived from an EMBL/GenBank/DDBJ whole genome shotgun (WGS) entry which is preliminary data.</text>
</comment>
<dbReference type="AlphaFoldDB" id="A0AAV5VC87"/>
<name>A0AAV5VC87_9BILA</name>
<evidence type="ECO:0000256" key="1">
    <source>
        <dbReference type="SAM" id="MobiDB-lite"/>
    </source>
</evidence>
<proteinExistence type="predicted"/>
<sequence length="84" mass="8968">TTTPQEQSIQNISLVSYKYVLATTSHAPRRTTTKGSTTTRIPTSRMTTVTSSTTASTIPSTTSVSPAFPHFLTSMCLLALSAML</sequence>
<evidence type="ECO:0000313" key="3">
    <source>
        <dbReference type="Proteomes" id="UP001432322"/>
    </source>
</evidence>
<dbReference type="Proteomes" id="UP001432322">
    <property type="component" value="Unassembled WGS sequence"/>
</dbReference>
<feature type="non-terminal residue" evidence="2">
    <location>
        <position position="1"/>
    </location>
</feature>
<keyword evidence="3" id="KW-1185">Reference proteome</keyword>
<reference evidence="2" key="1">
    <citation type="submission" date="2023-10" db="EMBL/GenBank/DDBJ databases">
        <title>Genome assembly of Pristionchus species.</title>
        <authorList>
            <person name="Yoshida K."/>
            <person name="Sommer R.J."/>
        </authorList>
    </citation>
    <scope>NUCLEOTIDE SEQUENCE</scope>
    <source>
        <strain evidence="2">RS5133</strain>
    </source>
</reference>
<feature type="region of interest" description="Disordered" evidence="1">
    <location>
        <begin position="26"/>
        <end position="59"/>
    </location>
</feature>
<organism evidence="2 3">
    <name type="scientific">Pristionchus fissidentatus</name>
    <dbReference type="NCBI Taxonomy" id="1538716"/>
    <lineage>
        <taxon>Eukaryota</taxon>
        <taxon>Metazoa</taxon>
        <taxon>Ecdysozoa</taxon>
        <taxon>Nematoda</taxon>
        <taxon>Chromadorea</taxon>
        <taxon>Rhabditida</taxon>
        <taxon>Rhabditina</taxon>
        <taxon>Diplogasteromorpha</taxon>
        <taxon>Diplogasteroidea</taxon>
        <taxon>Neodiplogasteridae</taxon>
        <taxon>Pristionchus</taxon>
    </lineage>
</organism>
<feature type="compositionally biased region" description="Low complexity" evidence="1">
    <location>
        <begin position="33"/>
        <end position="59"/>
    </location>
</feature>
<gene>
    <name evidence="2" type="ORF">PFISCL1PPCAC_7634</name>
</gene>
<evidence type="ECO:0000313" key="2">
    <source>
        <dbReference type="EMBL" id="GMT16337.1"/>
    </source>
</evidence>
<protein>
    <submittedName>
        <fullName evidence="2">Uncharacterized protein</fullName>
    </submittedName>
</protein>
<accession>A0AAV5VC87</accession>